<sequence length="268" mass="28425">MRYGSAALCLSSLVVAASATAAEVDARPFDKLTLSGSMSTFKDTDDEGGGGSLGYLHYFTPDFLAGVGVDHTYVEQAKLTYGSARAAWGRGGPASRFTVVGEYYNGEGDDNGRKFDYEVAVLGISQALTSKLSIQLEEREIDIDTTNGNLPKLGVTYVWSPRFVTNVAYAKSVSGNLGTELTSARLDYFGKHVNFLLGGSTGTANPAVLVLQPGVVLPASQSKEGFVGIGKTFKRAEITLLGDYLDVSGSEKYTVTLSFTAYLGSRGQ</sequence>
<comment type="caution">
    <text evidence="2">The sequence shown here is derived from an EMBL/GenBank/DDBJ whole genome shotgun (WGS) entry which is preliminary data.</text>
</comment>
<gene>
    <name evidence="2" type="ORF">ACFPN2_30655</name>
</gene>
<proteinExistence type="predicted"/>
<organism evidence="2 3">
    <name type="scientific">Steroidobacter flavus</name>
    <dbReference type="NCBI Taxonomy" id="1842136"/>
    <lineage>
        <taxon>Bacteria</taxon>
        <taxon>Pseudomonadati</taxon>
        <taxon>Pseudomonadota</taxon>
        <taxon>Gammaproteobacteria</taxon>
        <taxon>Steroidobacterales</taxon>
        <taxon>Steroidobacteraceae</taxon>
        <taxon>Steroidobacter</taxon>
    </lineage>
</organism>
<dbReference type="SUPFAM" id="SSF56925">
    <property type="entry name" value="OMPA-like"/>
    <property type="match status" value="1"/>
</dbReference>
<evidence type="ECO:0000313" key="2">
    <source>
        <dbReference type="EMBL" id="MFC4313477.1"/>
    </source>
</evidence>
<dbReference type="RefSeq" id="WP_380603831.1">
    <property type="nucleotide sequence ID" value="NZ_JBHSDU010000015.1"/>
</dbReference>
<keyword evidence="3" id="KW-1185">Reference proteome</keyword>
<keyword evidence="1" id="KW-0732">Signal</keyword>
<evidence type="ECO:0000256" key="1">
    <source>
        <dbReference type="SAM" id="SignalP"/>
    </source>
</evidence>
<feature type="chain" id="PRO_5046241716" evidence="1">
    <location>
        <begin position="22"/>
        <end position="268"/>
    </location>
</feature>
<name>A0ABV8T1A5_9GAMM</name>
<protein>
    <submittedName>
        <fullName evidence="2">Uncharacterized protein</fullName>
    </submittedName>
</protein>
<dbReference type="EMBL" id="JBHSDU010000015">
    <property type="protein sequence ID" value="MFC4313477.1"/>
    <property type="molecule type" value="Genomic_DNA"/>
</dbReference>
<evidence type="ECO:0000313" key="3">
    <source>
        <dbReference type="Proteomes" id="UP001595904"/>
    </source>
</evidence>
<dbReference type="InterPro" id="IPR011250">
    <property type="entry name" value="OMP/PagP_B-barrel"/>
</dbReference>
<accession>A0ABV8T1A5</accession>
<reference evidence="3" key="1">
    <citation type="journal article" date="2019" name="Int. J. Syst. Evol. Microbiol.">
        <title>The Global Catalogue of Microorganisms (GCM) 10K type strain sequencing project: providing services to taxonomists for standard genome sequencing and annotation.</title>
        <authorList>
            <consortium name="The Broad Institute Genomics Platform"/>
            <consortium name="The Broad Institute Genome Sequencing Center for Infectious Disease"/>
            <person name="Wu L."/>
            <person name="Ma J."/>
        </authorList>
    </citation>
    <scope>NUCLEOTIDE SEQUENCE [LARGE SCALE GENOMIC DNA]</scope>
    <source>
        <strain evidence="3">CGMCC 1.10759</strain>
    </source>
</reference>
<feature type="signal peptide" evidence="1">
    <location>
        <begin position="1"/>
        <end position="21"/>
    </location>
</feature>
<dbReference type="Proteomes" id="UP001595904">
    <property type="component" value="Unassembled WGS sequence"/>
</dbReference>